<evidence type="ECO:0000256" key="4">
    <source>
        <dbReference type="ARBA" id="ARBA00022984"/>
    </source>
</evidence>
<evidence type="ECO:0000256" key="5">
    <source>
        <dbReference type="ARBA" id="ARBA00023316"/>
    </source>
</evidence>
<keyword evidence="10" id="KW-1185">Reference proteome</keyword>
<reference evidence="9 10" key="1">
    <citation type="submission" date="2017-03" db="EMBL/GenBank/DDBJ databases">
        <title>Draft genome sequence of Streptomyces scabrisporus NF3, endophyte isolated from Amphipterygium adstringens.</title>
        <authorList>
            <person name="Vazquez M."/>
            <person name="Ceapa C.D."/>
            <person name="Rodriguez Luna D."/>
            <person name="Sanchez Esquivel S."/>
        </authorList>
    </citation>
    <scope>NUCLEOTIDE SEQUENCE [LARGE SCALE GENOMIC DNA]</scope>
    <source>
        <strain evidence="9 10">NF3</strain>
    </source>
</reference>
<dbReference type="PANTHER" id="PTHR30582">
    <property type="entry name" value="L,D-TRANSPEPTIDASE"/>
    <property type="match status" value="1"/>
</dbReference>
<keyword evidence="2" id="KW-0808">Transferase</keyword>
<feature type="domain" description="L,D-TPase catalytic" evidence="8">
    <location>
        <begin position="110"/>
        <end position="221"/>
    </location>
</feature>
<keyword evidence="4 6" id="KW-0573">Peptidoglycan synthesis</keyword>
<dbReference type="Proteomes" id="UP000190037">
    <property type="component" value="Unassembled WGS sequence"/>
</dbReference>
<evidence type="ECO:0000256" key="7">
    <source>
        <dbReference type="SAM" id="SignalP"/>
    </source>
</evidence>
<dbReference type="GO" id="GO:0071972">
    <property type="term" value="F:peptidoglycan L,D-transpeptidase activity"/>
    <property type="evidence" value="ECO:0007669"/>
    <property type="project" value="TreeGrafter"/>
</dbReference>
<evidence type="ECO:0000256" key="1">
    <source>
        <dbReference type="ARBA" id="ARBA00004752"/>
    </source>
</evidence>
<dbReference type="RefSeq" id="WP_078974141.1">
    <property type="nucleotide sequence ID" value="NZ_MWQN01000001.1"/>
</dbReference>
<protein>
    <submittedName>
        <fullName evidence="9">L,D-transpeptidase</fullName>
    </submittedName>
</protein>
<dbReference type="CDD" id="cd16913">
    <property type="entry name" value="YkuD_like"/>
    <property type="match status" value="1"/>
</dbReference>
<keyword evidence="5 6" id="KW-0961">Cell wall biogenesis/degradation</keyword>
<dbReference type="SUPFAM" id="SSF141523">
    <property type="entry name" value="L,D-transpeptidase catalytic domain-like"/>
    <property type="match status" value="1"/>
</dbReference>
<sequence>MGVLGRVCRRVGTVVVAAGVVVPLGVVVAAPTSAAPAACTSRTGPYQRQVEAALGLPVDGRESAADCRAIRTYQADNGIRPAAGYAGPVTYAALKRRSAGGEGGCPTDVGRIACVDLGRQVSWIQDGAKRVYGPVQIRSGRADFATRTGLHKVYYRALNHWSTLYDVAMPYSQFFDGGIAFHAIDGSVTSPPGSHGCVNMRPADAKAYWDLLHTGDEVYVYGRKSGT</sequence>
<dbReference type="AlphaFoldDB" id="A0A1T3NSJ2"/>
<dbReference type="UniPathway" id="UPA00219"/>
<keyword evidence="3 6" id="KW-0133">Cell shape</keyword>
<dbReference type="InterPro" id="IPR038063">
    <property type="entry name" value="Transpep_catalytic_dom"/>
</dbReference>
<dbReference type="OrthoDB" id="8887048at2"/>
<evidence type="ECO:0000256" key="6">
    <source>
        <dbReference type="PROSITE-ProRule" id="PRU01373"/>
    </source>
</evidence>
<dbReference type="GO" id="GO:0008360">
    <property type="term" value="P:regulation of cell shape"/>
    <property type="evidence" value="ECO:0007669"/>
    <property type="project" value="UniProtKB-UniRule"/>
</dbReference>
<comment type="caution">
    <text evidence="9">The sequence shown here is derived from an EMBL/GenBank/DDBJ whole genome shotgun (WGS) entry which is preliminary data.</text>
</comment>
<dbReference type="GO" id="GO:0018104">
    <property type="term" value="P:peptidoglycan-protein cross-linking"/>
    <property type="evidence" value="ECO:0007669"/>
    <property type="project" value="TreeGrafter"/>
</dbReference>
<comment type="pathway">
    <text evidence="1 6">Cell wall biogenesis; peptidoglycan biosynthesis.</text>
</comment>
<evidence type="ECO:0000256" key="2">
    <source>
        <dbReference type="ARBA" id="ARBA00022679"/>
    </source>
</evidence>
<dbReference type="GO" id="GO:0016740">
    <property type="term" value="F:transferase activity"/>
    <property type="evidence" value="ECO:0007669"/>
    <property type="project" value="UniProtKB-KW"/>
</dbReference>
<gene>
    <name evidence="9" type="ORF">B4N89_01980</name>
</gene>
<dbReference type="GO" id="GO:0005576">
    <property type="term" value="C:extracellular region"/>
    <property type="evidence" value="ECO:0007669"/>
    <property type="project" value="TreeGrafter"/>
</dbReference>
<evidence type="ECO:0000313" key="10">
    <source>
        <dbReference type="Proteomes" id="UP000190037"/>
    </source>
</evidence>
<feature type="active site" description="Proton donor/acceptor" evidence="6">
    <location>
        <position position="182"/>
    </location>
</feature>
<dbReference type="Pfam" id="PF03734">
    <property type="entry name" value="YkuD"/>
    <property type="match status" value="1"/>
</dbReference>
<dbReference type="InterPro" id="IPR050979">
    <property type="entry name" value="LD-transpeptidase"/>
</dbReference>
<dbReference type="EMBL" id="MWQN01000001">
    <property type="protein sequence ID" value="OPC79873.1"/>
    <property type="molecule type" value="Genomic_DNA"/>
</dbReference>
<accession>A0A1T3NSJ2</accession>
<name>A0A1T3NSJ2_9ACTN</name>
<dbReference type="GO" id="GO:0071555">
    <property type="term" value="P:cell wall organization"/>
    <property type="evidence" value="ECO:0007669"/>
    <property type="project" value="UniProtKB-UniRule"/>
</dbReference>
<organism evidence="9 10">
    <name type="scientific">Embleya scabrispora</name>
    <dbReference type="NCBI Taxonomy" id="159449"/>
    <lineage>
        <taxon>Bacteria</taxon>
        <taxon>Bacillati</taxon>
        <taxon>Actinomycetota</taxon>
        <taxon>Actinomycetes</taxon>
        <taxon>Kitasatosporales</taxon>
        <taxon>Streptomycetaceae</taxon>
        <taxon>Embleya</taxon>
    </lineage>
</organism>
<keyword evidence="7" id="KW-0732">Signal</keyword>
<evidence type="ECO:0000259" key="8">
    <source>
        <dbReference type="PROSITE" id="PS52029"/>
    </source>
</evidence>
<dbReference type="PANTHER" id="PTHR30582:SF33">
    <property type="entry name" value="EXPORTED PROTEIN"/>
    <property type="match status" value="1"/>
</dbReference>
<proteinExistence type="predicted"/>
<dbReference type="InterPro" id="IPR005490">
    <property type="entry name" value="LD_TPept_cat_dom"/>
</dbReference>
<feature type="active site" description="Nucleophile" evidence="6">
    <location>
        <position position="197"/>
    </location>
</feature>
<dbReference type="STRING" id="159449.B4N89_01980"/>
<evidence type="ECO:0000313" key="9">
    <source>
        <dbReference type="EMBL" id="OPC79873.1"/>
    </source>
</evidence>
<dbReference type="PROSITE" id="PS52029">
    <property type="entry name" value="LD_TPASE"/>
    <property type="match status" value="1"/>
</dbReference>
<dbReference type="Gene3D" id="2.40.440.10">
    <property type="entry name" value="L,D-transpeptidase catalytic domain-like"/>
    <property type="match status" value="1"/>
</dbReference>
<feature type="signal peptide" evidence="7">
    <location>
        <begin position="1"/>
        <end position="29"/>
    </location>
</feature>
<evidence type="ECO:0000256" key="3">
    <source>
        <dbReference type="ARBA" id="ARBA00022960"/>
    </source>
</evidence>
<feature type="chain" id="PRO_5011984182" evidence="7">
    <location>
        <begin position="30"/>
        <end position="227"/>
    </location>
</feature>